<gene>
    <name evidence="2" type="ORF">BD289DRAFT_448892</name>
</gene>
<proteinExistence type="predicted"/>
<dbReference type="EMBL" id="KZ678932">
    <property type="protein sequence ID" value="PSR73961.1"/>
    <property type="molecule type" value="Genomic_DNA"/>
</dbReference>
<feature type="transmembrane region" description="Helical" evidence="1">
    <location>
        <begin position="55"/>
        <end position="75"/>
    </location>
</feature>
<keyword evidence="1" id="KW-1133">Transmembrane helix</keyword>
<dbReference type="AlphaFoldDB" id="A0A2T2ZRV5"/>
<protein>
    <submittedName>
        <fullName evidence="2">Uncharacterized protein</fullName>
    </submittedName>
</protein>
<evidence type="ECO:0000313" key="2">
    <source>
        <dbReference type="EMBL" id="PSR73961.1"/>
    </source>
</evidence>
<organism evidence="2 3">
    <name type="scientific">Coniella lustricola</name>
    <dbReference type="NCBI Taxonomy" id="2025994"/>
    <lineage>
        <taxon>Eukaryota</taxon>
        <taxon>Fungi</taxon>
        <taxon>Dikarya</taxon>
        <taxon>Ascomycota</taxon>
        <taxon>Pezizomycotina</taxon>
        <taxon>Sordariomycetes</taxon>
        <taxon>Sordariomycetidae</taxon>
        <taxon>Diaporthales</taxon>
        <taxon>Schizoparmaceae</taxon>
        <taxon>Coniella</taxon>
    </lineage>
</organism>
<evidence type="ECO:0000256" key="1">
    <source>
        <dbReference type="SAM" id="Phobius"/>
    </source>
</evidence>
<keyword evidence="1" id="KW-0812">Transmembrane</keyword>
<dbReference type="InParanoid" id="A0A2T2ZRV5"/>
<keyword evidence="1" id="KW-0472">Membrane</keyword>
<reference evidence="2 3" key="1">
    <citation type="journal article" date="2018" name="Mycol. Prog.">
        <title>Coniella lustricola, a new species from submerged detritus.</title>
        <authorList>
            <person name="Raudabaugh D.B."/>
            <person name="Iturriaga T."/>
            <person name="Carver A."/>
            <person name="Mondo S."/>
            <person name="Pangilinan J."/>
            <person name="Lipzen A."/>
            <person name="He G."/>
            <person name="Amirebrahimi M."/>
            <person name="Grigoriev I.V."/>
            <person name="Miller A.N."/>
        </authorList>
    </citation>
    <scope>NUCLEOTIDE SEQUENCE [LARGE SCALE GENOMIC DNA]</scope>
    <source>
        <strain evidence="2 3">B22-T-1</strain>
    </source>
</reference>
<dbReference type="Proteomes" id="UP000241462">
    <property type="component" value="Unassembled WGS sequence"/>
</dbReference>
<accession>A0A2T2ZRV5</accession>
<name>A0A2T2ZRV5_9PEZI</name>
<evidence type="ECO:0000313" key="3">
    <source>
        <dbReference type="Proteomes" id="UP000241462"/>
    </source>
</evidence>
<keyword evidence="3" id="KW-1185">Reference proteome</keyword>
<sequence length="83" mass="10061">MTFFFNFFFFSTTFFFFFNFFTPNQPDTATAFIHSFIHFSELVDGQQLFTTYNKTFTYTAPFFFFFFLFQMDIAVEEKDIGKV</sequence>